<dbReference type="AlphaFoldDB" id="A0A9P6K0P6"/>
<name>A0A9P6K0P6_9FUNG</name>
<dbReference type="Proteomes" id="UP000723463">
    <property type="component" value="Unassembled WGS sequence"/>
</dbReference>
<gene>
    <name evidence="2" type="ORF">EC957_003894</name>
</gene>
<evidence type="ECO:0000256" key="1">
    <source>
        <dbReference type="SAM" id="MobiDB-lite"/>
    </source>
</evidence>
<dbReference type="EMBL" id="JAAAXW010000192">
    <property type="protein sequence ID" value="KAF9540664.1"/>
    <property type="molecule type" value="Genomic_DNA"/>
</dbReference>
<comment type="caution">
    <text evidence="2">The sequence shown here is derived from an EMBL/GenBank/DDBJ whole genome shotgun (WGS) entry which is preliminary data.</text>
</comment>
<keyword evidence="3" id="KW-1185">Reference proteome</keyword>
<organism evidence="2 3">
    <name type="scientific">Mortierella hygrophila</name>
    <dbReference type="NCBI Taxonomy" id="979708"/>
    <lineage>
        <taxon>Eukaryota</taxon>
        <taxon>Fungi</taxon>
        <taxon>Fungi incertae sedis</taxon>
        <taxon>Mucoromycota</taxon>
        <taxon>Mortierellomycotina</taxon>
        <taxon>Mortierellomycetes</taxon>
        <taxon>Mortierellales</taxon>
        <taxon>Mortierellaceae</taxon>
        <taxon>Mortierella</taxon>
    </lineage>
</organism>
<proteinExistence type="predicted"/>
<protein>
    <submittedName>
        <fullName evidence="2">Uncharacterized protein</fullName>
    </submittedName>
</protein>
<accession>A0A9P6K0P6</accession>
<reference evidence="2" key="1">
    <citation type="journal article" date="2020" name="Fungal Divers.">
        <title>Resolving the Mortierellaceae phylogeny through synthesis of multi-gene phylogenetics and phylogenomics.</title>
        <authorList>
            <person name="Vandepol N."/>
            <person name="Liber J."/>
            <person name="Desiro A."/>
            <person name="Na H."/>
            <person name="Kennedy M."/>
            <person name="Barry K."/>
            <person name="Grigoriev I.V."/>
            <person name="Miller A.N."/>
            <person name="O'Donnell K."/>
            <person name="Stajich J.E."/>
            <person name="Bonito G."/>
        </authorList>
    </citation>
    <scope>NUCLEOTIDE SEQUENCE</scope>
    <source>
        <strain evidence="2">NRRL 2591</strain>
    </source>
</reference>
<sequence>MTCLLITTAAANTKANGITIMLRKQSKGDVGGDTSRSQGLPDAHAQDGAEDQKWEAILAKVQPIKKQNQELRVEGEEL</sequence>
<evidence type="ECO:0000313" key="2">
    <source>
        <dbReference type="EMBL" id="KAF9540664.1"/>
    </source>
</evidence>
<evidence type="ECO:0000313" key="3">
    <source>
        <dbReference type="Proteomes" id="UP000723463"/>
    </source>
</evidence>
<feature type="region of interest" description="Disordered" evidence="1">
    <location>
        <begin position="25"/>
        <end position="50"/>
    </location>
</feature>